<name>A0A8J6DSN1_GALPY</name>
<sequence>MLWRRQGRGLQGWAAQGRVRGQAEGTPSQDAEGRHRVSSAAAPPAPWPWTHSSARDPPSLSFLAASAFIIAMLLASLNSCCNPWIYMLFTGHLFHELLQRLPCCPARHLQGGRPGDTSGSKKSSSSTFVLSQHSSSQRSCSQPAAV</sequence>
<dbReference type="SUPFAM" id="SSF81321">
    <property type="entry name" value="Family A G protein-coupled receptor-like"/>
    <property type="match status" value="1"/>
</dbReference>
<dbReference type="EMBL" id="JAGFMF010011663">
    <property type="protein sequence ID" value="KAG8516863.1"/>
    <property type="molecule type" value="Genomic_DNA"/>
</dbReference>
<keyword evidence="3" id="KW-1185">Reference proteome</keyword>
<dbReference type="OrthoDB" id="6435638at2759"/>
<proteinExistence type="predicted"/>
<dbReference type="Proteomes" id="UP000700334">
    <property type="component" value="Unassembled WGS sequence"/>
</dbReference>
<comment type="caution">
    <text evidence="2">The sequence shown here is derived from an EMBL/GenBank/DDBJ whole genome shotgun (WGS) entry which is preliminary data.</text>
</comment>
<feature type="region of interest" description="Disordered" evidence="1">
    <location>
        <begin position="110"/>
        <end position="146"/>
    </location>
</feature>
<keyword evidence="2" id="KW-0675">Receptor</keyword>
<dbReference type="AlphaFoldDB" id="A0A8J6DSN1"/>
<accession>A0A8J6DSN1</accession>
<dbReference type="Gene3D" id="1.20.1070.10">
    <property type="entry name" value="Rhodopsin 7-helix transmembrane proteins"/>
    <property type="match status" value="1"/>
</dbReference>
<feature type="compositionally biased region" description="Low complexity" evidence="1">
    <location>
        <begin position="118"/>
        <end position="146"/>
    </location>
</feature>
<evidence type="ECO:0000313" key="2">
    <source>
        <dbReference type="EMBL" id="KAG8516863.1"/>
    </source>
</evidence>
<reference evidence="2" key="1">
    <citation type="journal article" date="2021" name="Evol. Appl.">
        <title>The genome of the Pyrenean desman and the effects of bottlenecks and inbreeding on the genomic landscape of an endangered species.</title>
        <authorList>
            <person name="Escoda L."/>
            <person name="Castresana J."/>
        </authorList>
    </citation>
    <scope>NUCLEOTIDE SEQUENCE</scope>
    <source>
        <strain evidence="2">IBE-C5619</strain>
    </source>
</reference>
<evidence type="ECO:0000313" key="3">
    <source>
        <dbReference type="Proteomes" id="UP000700334"/>
    </source>
</evidence>
<protein>
    <submittedName>
        <fullName evidence="2">Oxytocin receptor</fullName>
    </submittedName>
</protein>
<evidence type="ECO:0000256" key="1">
    <source>
        <dbReference type="SAM" id="MobiDB-lite"/>
    </source>
</evidence>
<organism evidence="2 3">
    <name type="scientific">Galemys pyrenaicus</name>
    <name type="common">Iberian desman</name>
    <name type="synonym">Pyrenean desman</name>
    <dbReference type="NCBI Taxonomy" id="202257"/>
    <lineage>
        <taxon>Eukaryota</taxon>
        <taxon>Metazoa</taxon>
        <taxon>Chordata</taxon>
        <taxon>Craniata</taxon>
        <taxon>Vertebrata</taxon>
        <taxon>Euteleostomi</taxon>
        <taxon>Mammalia</taxon>
        <taxon>Eutheria</taxon>
        <taxon>Laurasiatheria</taxon>
        <taxon>Eulipotyphla</taxon>
        <taxon>Talpidae</taxon>
        <taxon>Galemys</taxon>
    </lineage>
</organism>
<gene>
    <name evidence="2" type="ORF">J0S82_013417</name>
</gene>
<feature type="region of interest" description="Disordered" evidence="1">
    <location>
        <begin position="1"/>
        <end position="53"/>
    </location>
</feature>